<dbReference type="PANTHER" id="PTHR11895:SF67">
    <property type="entry name" value="AMIDASE DOMAIN-CONTAINING PROTEIN"/>
    <property type="match status" value="1"/>
</dbReference>
<dbReference type="Pfam" id="PF01425">
    <property type="entry name" value="Amidase"/>
    <property type="match status" value="1"/>
</dbReference>
<feature type="domain" description="Amidase" evidence="2">
    <location>
        <begin position="26"/>
        <end position="418"/>
    </location>
</feature>
<dbReference type="InterPro" id="IPR000120">
    <property type="entry name" value="Amidase"/>
</dbReference>
<dbReference type="EMBL" id="CP034345">
    <property type="protein sequence ID" value="QGX93528.1"/>
    <property type="molecule type" value="Genomic_DNA"/>
</dbReference>
<sequence>MSTDRRPLDPLAGTLRAGGHTPTGVIDDCTDRIDAVEDDVQALVSEPGRESRLRREAAALEARYDEPSTRPPLFGVPVGVKDIFHVDGYRTRAGSAVPSATITDAESVAVRRLLDAGALHLGKTHTTEFAYFDPAPTRNPHALDHTPGGSSSGSAAAVAAGMCPLALGSQTVGSVIRPAAFCGVVGFKPSHDRIPLDGVVPFSPTVDHVGTFTADVAGAARAASVLCDGWEPVDPDDPPILGVVEGPYLEQATPAGRAGLDAGADALADAGYEVRRVSMLDDIEAVNERHDALTAAELALTHAERYAEYGEQFADTTADLIEAGREVGVDELVDARVAARAFRSRIGERTREAGVDLLLSPAAPGPAPTGIDDTGDPIMNLPWTHAGVPALTVPCGRVGSLPLGLQVVAPFGADEELLSWGAAIASAVADVGAVDDAT</sequence>
<dbReference type="SUPFAM" id="SSF75304">
    <property type="entry name" value="Amidase signature (AS) enzymes"/>
    <property type="match status" value="1"/>
</dbReference>
<dbReference type="AlphaFoldDB" id="A0A6B9F0B9"/>
<dbReference type="KEGG" id="hra:EI982_01325"/>
<reference evidence="3 4" key="1">
    <citation type="submission" date="2018-12" db="EMBL/GenBank/DDBJ databases">
        <title>Complete genome sequence of Haloplanus rallus MBLA0036.</title>
        <authorList>
            <person name="Nam Y.-d."/>
            <person name="Kang J."/>
            <person name="Chung W.-H."/>
            <person name="Park Y.S."/>
        </authorList>
    </citation>
    <scope>NUCLEOTIDE SEQUENCE [LARGE SCALE GENOMIC DNA]</scope>
    <source>
        <strain evidence="3 4">MBLA0036</strain>
    </source>
</reference>
<dbReference type="PANTHER" id="PTHR11895">
    <property type="entry name" value="TRANSAMIDASE"/>
    <property type="match status" value="1"/>
</dbReference>
<evidence type="ECO:0000256" key="1">
    <source>
        <dbReference type="SAM" id="MobiDB-lite"/>
    </source>
</evidence>
<dbReference type="GO" id="GO:0003824">
    <property type="term" value="F:catalytic activity"/>
    <property type="evidence" value="ECO:0007669"/>
    <property type="project" value="InterPro"/>
</dbReference>
<name>A0A6B9F0B9_9EURY</name>
<evidence type="ECO:0000259" key="2">
    <source>
        <dbReference type="Pfam" id="PF01425"/>
    </source>
</evidence>
<dbReference type="GeneID" id="99244486"/>
<evidence type="ECO:0000313" key="3">
    <source>
        <dbReference type="EMBL" id="QGX93528.1"/>
    </source>
</evidence>
<accession>A0A6B9F0B9</accession>
<keyword evidence="4" id="KW-1185">Reference proteome</keyword>
<protein>
    <submittedName>
        <fullName evidence="3">Amidase</fullName>
    </submittedName>
</protein>
<feature type="region of interest" description="Disordered" evidence="1">
    <location>
        <begin position="1"/>
        <end position="23"/>
    </location>
</feature>
<dbReference type="OrthoDB" id="7931at2157"/>
<dbReference type="InterPro" id="IPR036928">
    <property type="entry name" value="AS_sf"/>
</dbReference>
<dbReference type="InterPro" id="IPR023631">
    <property type="entry name" value="Amidase_dom"/>
</dbReference>
<dbReference type="Gene3D" id="3.90.1300.10">
    <property type="entry name" value="Amidase signature (AS) domain"/>
    <property type="match status" value="1"/>
</dbReference>
<dbReference type="Proteomes" id="UP000428325">
    <property type="component" value="Chromosome"/>
</dbReference>
<dbReference type="RefSeq" id="WP_157687770.1">
    <property type="nucleotide sequence ID" value="NZ_CP034345.1"/>
</dbReference>
<proteinExistence type="predicted"/>
<evidence type="ECO:0000313" key="4">
    <source>
        <dbReference type="Proteomes" id="UP000428325"/>
    </source>
</evidence>
<gene>
    <name evidence="3" type="ORF">EI982_01325</name>
</gene>
<organism evidence="3 4">
    <name type="scientific">Haloplanus rallus</name>
    <dbReference type="NCBI Taxonomy" id="1816183"/>
    <lineage>
        <taxon>Archaea</taxon>
        <taxon>Methanobacteriati</taxon>
        <taxon>Methanobacteriota</taxon>
        <taxon>Stenosarchaea group</taxon>
        <taxon>Halobacteria</taxon>
        <taxon>Halobacteriales</taxon>
        <taxon>Haloferacaceae</taxon>
        <taxon>Haloplanus</taxon>
    </lineage>
</organism>